<dbReference type="PROSITE" id="PS51186">
    <property type="entry name" value="GNAT"/>
    <property type="match status" value="1"/>
</dbReference>
<dbReference type="Proteomes" id="UP000031014">
    <property type="component" value="Unassembled WGS sequence"/>
</dbReference>
<dbReference type="InterPro" id="IPR016181">
    <property type="entry name" value="Acyl_CoA_acyltransferase"/>
</dbReference>
<dbReference type="InterPro" id="IPR050680">
    <property type="entry name" value="YpeA/RimI_acetyltransf"/>
</dbReference>
<dbReference type="Gene3D" id="3.40.630.30">
    <property type="match status" value="1"/>
</dbReference>
<dbReference type="RefSeq" id="WP_041967034.1">
    <property type="nucleotide sequence ID" value="NZ_BASE01000081.1"/>
</dbReference>
<comment type="caution">
    <text evidence="4">The sequence shown here is derived from an EMBL/GenBank/DDBJ whole genome shotgun (WGS) entry which is preliminary data.</text>
</comment>
<evidence type="ECO:0000313" key="4">
    <source>
        <dbReference type="EMBL" id="GAM15376.1"/>
    </source>
</evidence>
<organism evidence="4 5">
    <name type="scientific">Mesobacillus selenatarsenatis (strain DSM 18680 / JCM 14380 / FERM P-15431 / SF-1)</name>
    <dbReference type="NCBI Taxonomy" id="1321606"/>
    <lineage>
        <taxon>Bacteria</taxon>
        <taxon>Bacillati</taxon>
        <taxon>Bacillota</taxon>
        <taxon>Bacilli</taxon>
        <taxon>Bacillales</taxon>
        <taxon>Bacillaceae</taxon>
        <taxon>Mesobacillus</taxon>
    </lineage>
</organism>
<keyword evidence="2" id="KW-0012">Acyltransferase</keyword>
<evidence type="ECO:0000313" key="5">
    <source>
        <dbReference type="Proteomes" id="UP000031014"/>
    </source>
</evidence>
<sequence>MKLVSDYRQSEALRNSFIQLAADIFGLNFKSWHEHGYWDERYIPFSYADGDMIVANVSVNELDFIIEGKSYKALQIGTVMTHPEYRNKGLSASLMNHVLDVYQGKYDFMYLFANDRVLDFYPKFGFEEVEEYQYAAKISAGQGGFELRKLELADDLDLIEKTVYERVPVSKTFSTANSSGITMYHILNVFPDHLYYHAEEDAVVIFTMENRVVQLYDVISTATINIKNIVAGFGETDCIEFHFTPDYRDLQFQRCPFKRDGALFVKTRPGMELPRFIKHPFTSEA</sequence>
<dbReference type="OrthoDB" id="9804948at2"/>
<keyword evidence="5" id="KW-1185">Reference proteome</keyword>
<evidence type="ECO:0000259" key="3">
    <source>
        <dbReference type="PROSITE" id="PS51186"/>
    </source>
</evidence>
<reference evidence="4 5" key="1">
    <citation type="submission" date="2013-06" db="EMBL/GenBank/DDBJ databases">
        <title>Whole genome shotgun sequence of Bacillus selenatarsenatis SF-1.</title>
        <authorList>
            <person name="Kuroda M."/>
            <person name="Sei K."/>
            <person name="Yamashita M."/>
            <person name="Ike M."/>
        </authorList>
    </citation>
    <scope>NUCLEOTIDE SEQUENCE [LARGE SCALE GENOMIC DNA]</scope>
    <source>
        <strain evidence="4 5">SF-1</strain>
    </source>
</reference>
<evidence type="ECO:0000256" key="2">
    <source>
        <dbReference type="ARBA" id="ARBA00023315"/>
    </source>
</evidence>
<protein>
    <submittedName>
        <fullName evidence="4">Acetyltransferase, GNAT family, potentially associated with YqeK</fullName>
    </submittedName>
</protein>
<dbReference type="InterPro" id="IPR000182">
    <property type="entry name" value="GNAT_dom"/>
</dbReference>
<feature type="domain" description="N-acetyltransferase" evidence="3">
    <location>
        <begin position="11"/>
        <end position="157"/>
    </location>
</feature>
<dbReference type="GO" id="GO:0016747">
    <property type="term" value="F:acyltransferase activity, transferring groups other than amino-acyl groups"/>
    <property type="evidence" value="ECO:0007669"/>
    <property type="project" value="InterPro"/>
</dbReference>
<proteinExistence type="predicted"/>
<dbReference type="CDD" id="cd04301">
    <property type="entry name" value="NAT_SF"/>
    <property type="match status" value="1"/>
</dbReference>
<name>A0A0A8XB61_MESS1</name>
<dbReference type="Pfam" id="PF13527">
    <property type="entry name" value="Acetyltransf_9"/>
    <property type="match status" value="1"/>
</dbReference>
<dbReference type="PANTHER" id="PTHR43420:SF31">
    <property type="entry name" value="ACETYLTRANSFERASE"/>
    <property type="match status" value="1"/>
</dbReference>
<keyword evidence="1 4" id="KW-0808">Transferase</keyword>
<dbReference type="EMBL" id="BASE01000081">
    <property type="protein sequence ID" value="GAM15376.1"/>
    <property type="molecule type" value="Genomic_DNA"/>
</dbReference>
<dbReference type="PANTHER" id="PTHR43420">
    <property type="entry name" value="ACETYLTRANSFERASE"/>
    <property type="match status" value="1"/>
</dbReference>
<gene>
    <name evidence="4" type="ORF">SAMD00020551_3533</name>
</gene>
<dbReference type="AlphaFoldDB" id="A0A0A8XB61"/>
<evidence type="ECO:0000256" key="1">
    <source>
        <dbReference type="ARBA" id="ARBA00022679"/>
    </source>
</evidence>
<accession>A0A0A8XB61</accession>
<dbReference type="SUPFAM" id="SSF55729">
    <property type="entry name" value="Acyl-CoA N-acyltransferases (Nat)"/>
    <property type="match status" value="1"/>
</dbReference>
<dbReference type="STRING" id="1321606.SAMD00020551_3533"/>